<proteinExistence type="predicted"/>
<dbReference type="SMART" id="SM00829">
    <property type="entry name" value="PKS_ER"/>
    <property type="match status" value="1"/>
</dbReference>
<dbReference type="CDD" id="cd05288">
    <property type="entry name" value="PGDH"/>
    <property type="match status" value="1"/>
</dbReference>
<reference evidence="3 4" key="1">
    <citation type="submission" date="2023-12" db="EMBL/GenBank/DDBJ databases">
        <title>Streptomyces sp. V4-01.</title>
        <authorList>
            <person name="Somphong A."/>
            <person name="Phongsopitanun W."/>
        </authorList>
    </citation>
    <scope>NUCLEOTIDE SEQUENCE [LARGE SCALE GENOMIC DNA]</scope>
    <source>
        <strain evidence="3 4">V4-01</strain>
    </source>
</reference>
<dbReference type="SUPFAM" id="SSF51735">
    <property type="entry name" value="NAD(P)-binding Rossmann-fold domains"/>
    <property type="match status" value="1"/>
</dbReference>
<accession>A0ABU7PIT4</accession>
<evidence type="ECO:0000259" key="2">
    <source>
        <dbReference type="SMART" id="SM00829"/>
    </source>
</evidence>
<comment type="caution">
    <text evidence="3">The sequence shown here is derived from an EMBL/GenBank/DDBJ whole genome shotgun (WGS) entry which is preliminary data.</text>
</comment>
<dbReference type="InterPro" id="IPR011032">
    <property type="entry name" value="GroES-like_sf"/>
</dbReference>
<dbReference type="InterPro" id="IPR036291">
    <property type="entry name" value="NAD(P)-bd_dom_sf"/>
</dbReference>
<feature type="domain" description="Enoyl reductase (ER)" evidence="2">
    <location>
        <begin position="57"/>
        <end position="348"/>
    </location>
</feature>
<dbReference type="PANTHER" id="PTHR43205">
    <property type="entry name" value="PROSTAGLANDIN REDUCTASE"/>
    <property type="match status" value="1"/>
</dbReference>
<name>A0ABU7PIT4_9ACTN</name>
<evidence type="ECO:0000313" key="4">
    <source>
        <dbReference type="Proteomes" id="UP001344658"/>
    </source>
</evidence>
<dbReference type="InterPro" id="IPR013149">
    <property type="entry name" value="ADH-like_C"/>
</dbReference>
<protein>
    <submittedName>
        <fullName evidence="3">NADP-dependent oxidoreductase</fullName>
    </submittedName>
</protein>
<keyword evidence="1" id="KW-0560">Oxidoreductase</keyword>
<dbReference type="RefSeq" id="WP_330799394.1">
    <property type="nucleotide sequence ID" value="NZ_JAZEWV010000032.1"/>
</dbReference>
<sequence length="356" mass="37311">MSVPHTAPLISPHAAPAVRAAARAVTVQQVARPAGLPVPTDFAFTEHAVPAPGPGAALVENIYLSVDPYMREAMEEGHWALNAPLEGRAVGRVTASRTPGLRPGDLVFHRHGWRTHALVAADEARVLPRTDGVPLRTRLGVLGGTGLTAYAGLTRVARPARGETFFVSSAAGGVGSAAGQFARLLGAGRVLGSTGSAAKAAHLVRDLGFDAVFDYHAGPFAEQLAAIAPDGVDVGFENVGGGQLEGLIANMREHGRIAWCGSVAQYNDPADPPPAPRNLYDLVHRAVRLEGFLVRHHRELQGELEEFAVPELRAGRIVPDDTVAEGIGAVVDAFIGVLRGANTGKMIVQVGDPEEK</sequence>
<dbReference type="InterPro" id="IPR045010">
    <property type="entry name" value="MDR_fam"/>
</dbReference>
<organism evidence="3 4">
    <name type="scientific">Actinacidiphila polyblastidii</name>
    <dbReference type="NCBI Taxonomy" id="3110430"/>
    <lineage>
        <taxon>Bacteria</taxon>
        <taxon>Bacillati</taxon>
        <taxon>Actinomycetota</taxon>
        <taxon>Actinomycetes</taxon>
        <taxon>Kitasatosporales</taxon>
        <taxon>Streptomycetaceae</taxon>
        <taxon>Actinacidiphila</taxon>
    </lineage>
</organism>
<dbReference type="Proteomes" id="UP001344658">
    <property type="component" value="Unassembled WGS sequence"/>
</dbReference>
<dbReference type="Pfam" id="PF16884">
    <property type="entry name" value="ADH_N_2"/>
    <property type="match status" value="1"/>
</dbReference>
<dbReference type="SUPFAM" id="SSF50129">
    <property type="entry name" value="GroES-like"/>
    <property type="match status" value="1"/>
</dbReference>
<dbReference type="Gene3D" id="3.40.50.720">
    <property type="entry name" value="NAD(P)-binding Rossmann-like Domain"/>
    <property type="match status" value="1"/>
</dbReference>
<dbReference type="InterPro" id="IPR020843">
    <property type="entry name" value="ER"/>
</dbReference>
<dbReference type="Pfam" id="PF00107">
    <property type="entry name" value="ADH_zinc_N"/>
    <property type="match status" value="1"/>
</dbReference>
<dbReference type="EMBL" id="JAZEWV010000032">
    <property type="protein sequence ID" value="MEE4545666.1"/>
    <property type="molecule type" value="Genomic_DNA"/>
</dbReference>
<dbReference type="InterPro" id="IPR041694">
    <property type="entry name" value="ADH_N_2"/>
</dbReference>
<dbReference type="PANTHER" id="PTHR43205:SF7">
    <property type="entry name" value="PROSTAGLANDIN REDUCTASE 1"/>
    <property type="match status" value="1"/>
</dbReference>
<gene>
    <name evidence="3" type="ORF">V2S66_27320</name>
</gene>
<keyword evidence="4" id="KW-1185">Reference proteome</keyword>
<evidence type="ECO:0000256" key="1">
    <source>
        <dbReference type="ARBA" id="ARBA00023002"/>
    </source>
</evidence>
<evidence type="ECO:0000313" key="3">
    <source>
        <dbReference type="EMBL" id="MEE4545666.1"/>
    </source>
</evidence>
<dbReference type="Gene3D" id="3.90.180.10">
    <property type="entry name" value="Medium-chain alcohol dehydrogenases, catalytic domain"/>
    <property type="match status" value="1"/>
</dbReference>